<dbReference type="EMBL" id="CAXKWB010000368">
    <property type="protein sequence ID" value="CAL4060459.1"/>
    <property type="molecule type" value="Genomic_DNA"/>
</dbReference>
<dbReference type="AlphaFoldDB" id="A0AAV2PKS2"/>
<proteinExistence type="predicted"/>
<evidence type="ECO:0000313" key="3">
    <source>
        <dbReference type="Proteomes" id="UP001497623"/>
    </source>
</evidence>
<reference evidence="2 3" key="1">
    <citation type="submission" date="2024-05" db="EMBL/GenBank/DDBJ databases">
        <authorList>
            <person name="Wallberg A."/>
        </authorList>
    </citation>
    <scope>NUCLEOTIDE SEQUENCE [LARGE SCALE GENOMIC DNA]</scope>
</reference>
<organism evidence="2 3">
    <name type="scientific">Meganyctiphanes norvegica</name>
    <name type="common">Northern krill</name>
    <name type="synonym">Thysanopoda norvegica</name>
    <dbReference type="NCBI Taxonomy" id="48144"/>
    <lineage>
        <taxon>Eukaryota</taxon>
        <taxon>Metazoa</taxon>
        <taxon>Ecdysozoa</taxon>
        <taxon>Arthropoda</taxon>
        <taxon>Crustacea</taxon>
        <taxon>Multicrustacea</taxon>
        <taxon>Malacostraca</taxon>
        <taxon>Eumalacostraca</taxon>
        <taxon>Eucarida</taxon>
        <taxon>Euphausiacea</taxon>
        <taxon>Euphausiidae</taxon>
        <taxon>Meganyctiphanes</taxon>
    </lineage>
</organism>
<feature type="region of interest" description="Disordered" evidence="1">
    <location>
        <begin position="213"/>
        <end position="266"/>
    </location>
</feature>
<accession>A0AAV2PKS2</accession>
<feature type="non-terminal residue" evidence="2">
    <location>
        <position position="1"/>
    </location>
</feature>
<evidence type="ECO:0000313" key="2">
    <source>
        <dbReference type="EMBL" id="CAL4060459.1"/>
    </source>
</evidence>
<dbReference type="Proteomes" id="UP001497623">
    <property type="component" value="Unassembled WGS sequence"/>
</dbReference>
<gene>
    <name evidence="2" type="ORF">MNOR_LOCUS1387</name>
</gene>
<evidence type="ECO:0000256" key="1">
    <source>
        <dbReference type="SAM" id="MobiDB-lite"/>
    </source>
</evidence>
<comment type="caution">
    <text evidence="2">The sequence shown here is derived from an EMBL/GenBank/DDBJ whole genome shotgun (WGS) entry which is preliminary data.</text>
</comment>
<feature type="compositionally biased region" description="Polar residues" evidence="1">
    <location>
        <begin position="246"/>
        <end position="259"/>
    </location>
</feature>
<protein>
    <recommendedName>
        <fullName evidence="4">Clip domain-containing protein</fullName>
    </recommendedName>
</protein>
<sequence>PSSDSDESTHRPLYSLNQVVARLVRVGMDTCGGWSRRSSGTTIMYLMLLLLVLLGATCDAAPQVVFSEDKVEGQTCGDTGLEGSGPGVCRSASQCPQVLALLTPVRCGTDDANVIVCCPQTNGVPPPPQPPINPTIPGAVPGGVPLPPPSDTNPGSVTGGAQIPDYPEYLDYGGGDSPQDPGVVNPGSFIGGLFNPATNGGAQNPDFLDYGGGVDAQYPDYPDNGVGGSNLDYPSPAQGDIAANDPRSTALNIPDNTAINVDDRRG</sequence>
<keyword evidence="3" id="KW-1185">Reference proteome</keyword>
<name>A0AAV2PKS2_MEGNR</name>
<evidence type="ECO:0008006" key="4">
    <source>
        <dbReference type="Google" id="ProtNLM"/>
    </source>
</evidence>